<sequence length="652" mass="72047">MGSCRRRFDALVSMVPYPALRCELPVFFCSLQASWPTQAFGNGGLLYFLNGVVPAEPLRIGPAKVATRYVLLVVFSDLRESREGAVFFLRPHADGTLVSKCEKAIELQQPREFPLFDSDLVDTCRVLFLALLRRRNRPHQGAAGRPLHCDGWNLSAPQKSRIRPGWEEEESATPTHAPMPKGEPVPGDPEINRHSSDTNAADYPCNLFRVSADQGLVLTRSRRHRGGKTKGGEAGNGTHGTPRRSIQDRAGYQEGDKGGAQVVSINAGRGPFQGAVSGNHEKDARKAAIPRYPCKRQLKRNAMESFLYSLYYEHSATTLSTLADYATLATFLHQHTLPPVQCFNIQLPARTASDGPHRLRSDPEAEADDTVEVEVEVAGSGKLGPGRVRPPPPLRRRVQISKALMASQWDRHYPAIFSQGLKAGGMRQDIEITVYFNIEAALQEGYPVHQSGNGVILTGMLQVMDLASLAIGRPRHHGGRHAPDSASTANWIVERQAKKRREQVEAGTYNPAMGPELEGCVILSIDLSKAFDMVDRSQFETSLRKELSPPESAPPEVSGRGADLHRPSGRFFPPSYLKTFKQMPTLAYTAFADDTLGHWRVRSLRDLELFAARALALLGLLRRYGLKLNEDKSQLLFRLQGSAAAKVLQLKF</sequence>
<evidence type="ECO:0000313" key="2">
    <source>
        <dbReference type="EMBL" id="OLP81016.1"/>
    </source>
</evidence>
<accession>A0A1Q9CDN5</accession>
<dbReference type="EMBL" id="LSRX01001321">
    <property type="protein sequence ID" value="OLP81016.1"/>
    <property type="molecule type" value="Genomic_DNA"/>
</dbReference>
<proteinExistence type="predicted"/>
<gene>
    <name evidence="2" type="ORF">AK812_SmicGene38489</name>
</gene>
<evidence type="ECO:0000256" key="1">
    <source>
        <dbReference type="SAM" id="MobiDB-lite"/>
    </source>
</evidence>
<protein>
    <recommendedName>
        <fullName evidence="4">Reverse transcriptase domain-containing protein</fullName>
    </recommendedName>
</protein>
<dbReference type="Proteomes" id="UP000186817">
    <property type="component" value="Unassembled WGS sequence"/>
</dbReference>
<organism evidence="2 3">
    <name type="scientific">Symbiodinium microadriaticum</name>
    <name type="common">Dinoflagellate</name>
    <name type="synonym">Zooxanthella microadriatica</name>
    <dbReference type="NCBI Taxonomy" id="2951"/>
    <lineage>
        <taxon>Eukaryota</taxon>
        <taxon>Sar</taxon>
        <taxon>Alveolata</taxon>
        <taxon>Dinophyceae</taxon>
        <taxon>Suessiales</taxon>
        <taxon>Symbiodiniaceae</taxon>
        <taxon>Symbiodinium</taxon>
    </lineage>
</organism>
<keyword evidence="3" id="KW-1185">Reference proteome</keyword>
<dbReference type="AlphaFoldDB" id="A0A1Q9CDN5"/>
<feature type="region of interest" description="Disordered" evidence="1">
    <location>
        <begin position="223"/>
        <end position="246"/>
    </location>
</feature>
<reference evidence="2 3" key="1">
    <citation type="submission" date="2016-02" db="EMBL/GenBank/DDBJ databases">
        <title>Genome analysis of coral dinoflagellate symbionts highlights evolutionary adaptations to a symbiotic lifestyle.</title>
        <authorList>
            <person name="Aranda M."/>
            <person name="Li Y."/>
            <person name="Liew Y.J."/>
            <person name="Baumgarten S."/>
            <person name="Simakov O."/>
            <person name="Wilson M."/>
            <person name="Piel J."/>
            <person name="Ashoor H."/>
            <person name="Bougouffa S."/>
            <person name="Bajic V.B."/>
            <person name="Ryu T."/>
            <person name="Ravasi T."/>
            <person name="Bayer T."/>
            <person name="Micklem G."/>
            <person name="Kim H."/>
            <person name="Bhak J."/>
            <person name="Lajeunesse T.C."/>
            <person name="Voolstra C.R."/>
        </authorList>
    </citation>
    <scope>NUCLEOTIDE SEQUENCE [LARGE SCALE GENOMIC DNA]</scope>
    <source>
        <strain evidence="2 3">CCMP2467</strain>
    </source>
</reference>
<name>A0A1Q9CDN5_SYMMI</name>
<evidence type="ECO:0000313" key="3">
    <source>
        <dbReference type="Proteomes" id="UP000186817"/>
    </source>
</evidence>
<comment type="caution">
    <text evidence="2">The sequence shown here is derived from an EMBL/GenBank/DDBJ whole genome shotgun (WGS) entry which is preliminary data.</text>
</comment>
<dbReference type="OrthoDB" id="429096at2759"/>
<feature type="region of interest" description="Disordered" evidence="1">
    <location>
        <begin position="542"/>
        <end position="566"/>
    </location>
</feature>
<evidence type="ECO:0008006" key="4">
    <source>
        <dbReference type="Google" id="ProtNLM"/>
    </source>
</evidence>
<feature type="region of interest" description="Disordered" evidence="1">
    <location>
        <begin position="139"/>
        <end position="199"/>
    </location>
</feature>